<protein>
    <recommendedName>
        <fullName evidence="3">Disease resistance R13L4/SHOC-2-like LRR domain-containing protein</fullName>
    </recommendedName>
</protein>
<keyword evidence="1" id="KW-0677">Repeat</keyword>
<proteinExistence type="predicted"/>
<reference evidence="4" key="1">
    <citation type="submission" date="2020-01" db="EMBL/GenBank/DDBJ databases">
        <authorList>
            <person name="Mishra B."/>
        </authorList>
    </citation>
    <scope>NUCLEOTIDE SEQUENCE [LARGE SCALE GENOMIC DNA]</scope>
</reference>
<dbReference type="PANTHER" id="PTHR47186">
    <property type="entry name" value="LEUCINE-RICH REPEAT-CONTAINING PROTEIN 57"/>
    <property type="match status" value="1"/>
</dbReference>
<feature type="compositionally biased region" description="Basic and acidic residues" evidence="2">
    <location>
        <begin position="404"/>
        <end position="442"/>
    </location>
</feature>
<evidence type="ECO:0000259" key="3">
    <source>
        <dbReference type="Pfam" id="PF23598"/>
    </source>
</evidence>
<evidence type="ECO:0000313" key="5">
    <source>
        <dbReference type="Proteomes" id="UP000467841"/>
    </source>
</evidence>
<gene>
    <name evidence="4" type="ORF">MERR_LOCUS1305</name>
</gene>
<keyword evidence="5" id="KW-1185">Reference proteome</keyword>
<dbReference type="Proteomes" id="UP000467841">
    <property type="component" value="Unassembled WGS sequence"/>
</dbReference>
<feature type="compositionally biased region" description="Basic and acidic residues" evidence="2">
    <location>
        <begin position="464"/>
        <end position="510"/>
    </location>
</feature>
<organism evidence="4 5">
    <name type="scientific">Microthlaspi erraticum</name>
    <dbReference type="NCBI Taxonomy" id="1685480"/>
    <lineage>
        <taxon>Eukaryota</taxon>
        <taxon>Viridiplantae</taxon>
        <taxon>Streptophyta</taxon>
        <taxon>Embryophyta</taxon>
        <taxon>Tracheophyta</taxon>
        <taxon>Spermatophyta</taxon>
        <taxon>Magnoliopsida</taxon>
        <taxon>eudicotyledons</taxon>
        <taxon>Gunneridae</taxon>
        <taxon>Pentapetalae</taxon>
        <taxon>rosids</taxon>
        <taxon>malvids</taxon>
        <taxon>Brassicales</taxon>
        <taxon>Brassicaceae</taxon>
        <taxon>Coluteocarpeae</taxon>
        <taxon>Microthlaspi</taxon>
    </lineage>
</organism>
<name>A0A6D2HDS5_9BRAS</name>
<accession>A0A6D2HDS5</accession>
<dbReference type="Gene3D" id="3.80.10.10">
    <property type="entry name" value="Ribonuclease Inhibitor"/>
    <property type="match status" value="1"/>
</dbReference>
<evidence type="ECO:0000256" key="2">
    <source>
        <dbReference type="SAM" id="MobiDB-lite"/>
    </source>
</evidence>
<feature type="compositionally biased region" description="Basic and acidic residues" evidence="2">
    <location>
        <begin position="550"/>
        <end position="622"/>
    </location>
</feature>
<dbReference type="AlphaFoldDB" id="A0A6D2HDS5"/>
<evidence type="ECO:0000256" key="1">
    <source>
        <dbReference type="ARBA" id="ARBA00022737"/>
    </source>
</evidence>
<feature type="compositionally biased region" description="Basic and acidic residues" evidence="2">
    <location>
        <begin position="629"/>
        <end position="657"/>
    </location>
</feature>
<feature type="region of interest" description="Disordered" evidence="2">
    <location>
        <begin position="204"/>
        <end position="682"/>
    </location>
</feature>
<dbReference type="EMBL" id="CACVBM020000088">
    <property type="protein sequence ID" value="CAA7014071.1"/>
    <property type="molecule type" value="Genomic_DNA"/>
</dbReference>
<comment type="caution">
    <text evidence="4">The sequence shown here is derived from an EMBL/GenBank/DDBJ whole genome shotgun (WGS) entry which is preliminary data.</text>
</comment>
<sequence>MKPKSLETVFNSSERYPDFTFKWFPEMVSLRVLYLGRWERTAKRHIEVESTEFLKNMKSLKNLRLASFQGISRIEKLENSICALPKLVILDLRACYNLEVLPDDIGSLENLIYLDVSECYMLDRMPKGVADLSRLQVLKGFVISQSEDERNCAVKHLVNLRKLSITVNKFLFKVENLMESLKGLERLESLKIAWGARFPDEDRRGEMIEESDETEKNKEATNEKENQRGLVATEEKQKGLNEGEDDQVGAEDRGSSKKEDGGNRKMANVEEGKRSNEEVAKSLKSDEVVEGEKKSSSSGEATETIENKPDNQKGKGTVEADGDKGKNQDEVDGVKESPSRESTEMKQKKSDDQNKVEKEGNGEKGKADIEEGKKQDEVDAEKSISEKRVEGVKESPSGLSTGKIENKPDDKRKLEKENDGEKGKAGPVEGKKQDVVKAESSKSENGAEGIKKAQESLDTIPNKPNDHQTGEKQEAKGDGEKEKVKLEEGKKTDEIKAESSEPEKVIKGGEKTSPPQESKDTVKSKPDDNKGDDKQEEKGDKVNLEEETTKDEVKAERSKEDKVIERDEKTSPRQESKDTIQSKPGDHKESSKVQEKRDGEKNKADLKKLDGGEEAQKSEKKNKLAKKVSFSEEPKAPIQKKPDDLKKDCALEKEKNETASTSKLSSKKTAPNPKEHGSSKAKLFMAKRNETKKRGKKWQQDSEIDTSKLPSSLKKLELECFPEKNPPIWLNPKNLDNLEKLSIRGGKLSRISDELPTAEHNCRIQILRLKYLHEFKAEWKDLQALFPHMKLLEKYKCPKVAFCPTDGNGVWRSQP</sequence>
<dbReference type="PANTHER" id="PTHR47186:SF54">
    <property type="entry name" value="DISEASE RESISTANCE RPP13-LIKE PROTEIN 4"/>
    <property type="match status" value="1"/>
</dbReference>
<dbReference type="SUPFAM" id="SSF52058">
    <property type="entry name" value="L domain-like"/>
    <property type="match status" value="1"/>
</dbReference>
<feature type="compositionally biased region" description="Basic and acidic residues" evidence="2">
    <location>
        <begin position="305"/>
        <end position="393"/>
    </location>
</feature>
<feature type="compositionally biased region" description="Basic and acidic residues" evidence="2">
    <location>
        <begin position="214"/>
        <end position="241"/>
    </location>
</feature>
<evidence type="ECO:0000313" key="4">
    <source>
        <dbReference type="EMBL" id="CAA7014071.1"/>
    </source>
</evidence>
<dbReference type="Pfam" id="PF23598">
    <property type="entry name" value="LRR_14"/>
    <property type="match status" value="1"/>
</dbReference>
<feature type="compositionally biased region" description="Basic and acidic residues" evidence="2">
    <location>
        <begin position="517"/>
        <end position="544"/>
    </location>
</feature>
<dbReference type="InterPro" id="IPR055414">
    <property type="entry name" value="LRR_R13L4/SHOC2-like"/>
</dbReference>
<feature type="domain" description="Disease resistance R13L4/SHOC-2-like LRR" evidence="3">
    <location>
        <begin position="29"/>
        <end position="200"/>
    </location>
</feature>
<dbReference type="InterPro" id="IPR032675">
    <property type="entry name" value="LRR_dom_sf"/>
</dbReference>
<feature type="compositionally biased region" description="Low complexity" evidence="2">
    <location>
        <begin position="658"/>
        <end position="670"/>
    </location>
</feature>
<feature type="compositionally biased region" description="Basic and acidic residues" evidence="2">
    <location>
        <begin position="250"/>
        <end position="295"/>
    </location>
</feature>
<dbReference type="OrthoDB" id="1110401at2759"/>